<evidence type="ECO:0000256" key="2">
    <source>
        <dbReference type="ARBA" id="ARBA00004477"/>
    </source>
</evidence>
<evidence type="ECO:0000256" key="4">
    <source>
        <dbReference type="ARBA" id="ARBA00022824"/>
    </source>
</evidence>
<dbReference type="Pfam" id="PF00010">
    <property type="entry name" value="HLH"/>
    <property type="match status" value="1"/>
</dbReference>
<reference evidence="13" key="1">
    <citation type="submission" date="2025-08" db="UniProtKB">
        <authorList>
            <consortium name="RefSeq"/>
        </authorList>
    </citation>
    <scope>IDENTIFICATION</scope>
    <source>
        <tissue evidence="13">Muscle</tissue>
    </source>
</reference>
<evidence type="ECO:0000259" key="11">
    <source>
        <dbReference type="PROSITE" id="PS50888"/>
    </source>
</evidence>
<comment type="subcellular location">
    <subcellularLocation>
        <location evidence="2">Endoplasmic reticulum membrane</location>
        <topology evidence="2">Multi-pass membrane protein</topology>
    </subcellularLocation>
    <subcellularLocation>
        <location evidence="1">Nucleus</location>
    </subcellularLocation>
</comment>
<gene>
    <name evidence="13" type="primary">LOC106478113</name>
</gene>
<dbReference type="PROSITE" id="PS50888">
    <property type="entry name" value="BHLH"/>
    <property type="match status" value="1"/>
</dbReference>
<dbReference type="InterPro" id="IPR011598">
    <property type="entry name" value="bHLH_dom"/>
</dbReference>
<name>A0ABM1S159_LIMPO</name>
<dbReference type="PANTHER" id="PTHR46062:SF1">
    <property type="entry name" value="LP12374P"/>
    <property type="match status" value="1"/>
</dbReference>
<accession>A0ABM1S159</accession>
<evidence type="ECO:0000256" key="9">
    <source>
        <dbReference type="ARBA" id="ARBA00023163"/>
    </source>
</evidence>
<keyword evidence="4" id="KW-0256">Endoplasmic reticulum</keyword>
<keyword evidence="5" id="KW-1133">Transmembrane helix</keyword>
<evidence type="ECO:0000256" key="7">
    <source>
        <dbReference type="ARBA" id="ARBA00023125"/>
    </source>
</evidence>
<keyword evidence="3" id="KW-0812">Transmembrane</keyword>
<evidence type="ECO:0000256" key="10">
    <source>
        <dbReference type="ARBA" id="ARBA00023242"/>
    </source>
</evidence>
<keyword evidence="7" id="KW-0238">DNA-binding</keyword>
<dbReference type="GeneID" id="106478113"/>
<dbReference type="RefSeq" id="XP_022237364.1">
    <property type="nucleotide sequence ID" value="XM_022381656.1"/>
</dbReference>
<dbReference type="Gene3D" id="4.10.280.10">
    <property type="entry name" value="Helix-loop-helix DNA-binding domain"/>
    <property type="match status" value="1"/>
</dbReference>
<protein>
    <submittedName>
        <fullName evidence="13">Sterol regulatory element-binding protein 1-like</fullName>
    </submittedName>
</protein>
<keyword evidence="12" id="KW-1185">Reference proteome</keyword>
<evidence type="ECO:0000256" key="5">
    <source>
        <dbReference type="ARBA" id="ARBA00022989"/>
    </source>
</evidence>
<proteinExistence type="predicted"/>
<keyword evidence="6" id="KW-0805">Transcription regulation</keyword>
<dbReference type="SUPFAM" id="SSF47459">
    <property type="entry name" value="HLH, helix-loop-helix DNA-binding domain"/>
    <property type="match status" value="1"/>
</dbReference>
<keyword evidence="9" id="KW-0804">Transcription</keyword>
<keyword evidence="8" id="KW-0472">Membrane</keyword>
<sequence length="864" mass="95704">MALESDAQFEQDRLDDIMNLVNPLNDLENPSPGFCDSDLLSLFDSHYPSLKVLEEEMHPDWIGSVADSQIDVSHQNNPQITFPSISNQLSSFNTPLLQEARQTNTVNTDQFSHEIQPHTLGDKMTSLINFDPNSQAQTLIVDAKPSVAVTNQSHSSLAQQVNMSHLSQVNVPQGVLVQPLNQIITSVSQARLNQSTVAQSATIDDIVAALKAQKKQQLLQELSHLPTQKVQQLLLQTHLLKKENTGGIITYTANTVPCVTSSLTTPSTVMATTAAPIHTVVNTPPAGAILTTGIPVFLDPDKLPINRINSVKAQPEKGEKRSAHNAIERRYRSSINDKITELKNIVVGEDAKAKHQRFEKDIAFLVEAADDHTDKAEKEGNMTDLAKLDSFRKMAKEKFAGHTGESQLEGIYLALCAVNLAEVAGDALARETCADIYITTALRIKESLPRSLHFLARYFLSQAKEKCTSENQIISPVFQWLFHPDGYKFFVSHQWCYRENESVFSSLENTGDPLSYVSQTFREDVLGKSIRSLFTLPKVSISALQRRTQPFGASTLYYVEQLLEASKAAGPPRNVAFAVGSNLHVHSTDHVAEWWAALVGVTIYWLQGDDEKADKLSEIVDSFPNNLSEIQNPLPEALFTAYKARQAYLKKHLPGEVLELCTKSGVLLKNSLNFASHHVPSQTVQDFQILACDWLLSTRTAVWEESIWITKNSPVSSGGGDQSFTTAYQHDLSLLRKLAHRMPEAQSKLPLYEAILRMVTGANPTKTYFLLDRSLRKRVNSSPSIICTKGSGANQLEPGDRDHAYALMLACRHLPQPMLSSPGDRENMLADAAHILEKLGDKRKLKDCQNMMITLGTVVSGIQT</sequence>
<evidence type="ECO:0000313" key="13">
    <source>
        <dbReference type="RefSeq" id="XP_022237364.1"/>
    </source>
</evidence>
<dbReference type="PANTHER" id="PTHR46062">
    <property type="entry name" value="STEROL REGULATORY ELEMENT-BINDING PROTEIN"/>
    <property type="match status" value="1"/>
</dbReference>
<keyword evidence="10" id="KW-0539">Nucleus</keyword>
<evidence type="ECO:0000256" key="6">
    <source>
        <dbReference type="ARBA" id="ARBA00023015"/>
    </source>
</evidence>
<dbReference type="InterPro" id="IPR036638">
    <property type="entry name" value="HLH_DNA-bd_sf"/>
</dbReference>
<organism evidence="12 13">
    <name type="scientific">Limulus polyphemus</name>
    <name type="common">Atlantic horseshoe crab</name>
    <dbReference type="NCBI Taxonomy" id="6850"/>
    <lineage>
        <taxon>Eukaryota</taxon>
        <taxon>Metazoa</taxon>
        <taxon>Ecdysozoa</taxon>
        <taxon>Arthropoda</taxon>
        <taxon>Chelicerata</taxon>
        <taxon>Merostomata</taxon>
        <taxon>Xiphosura</taxon>
        <taxon>Limulidae</taxon>
        <taxon>Limulus</taxon>
    </lineage>
</organism>
<evidence type="ECO:0000256" key="8">
    <source>
        <dbReference type="ARBA" id="ARBA00023136"/>
    </source>
</evidence>
<feature type="domain" description="BHLH" evidence="11">
    <location>
        <begin position="319"/>
        <end position="376"/>
    </location>
</feature>
<evidence type="ECO:0000256" key="3">
    <source>
        <dbReference type="ARBA" id="ARBA00022692"/>
    </source>
</evidence>
<evidence type="ECO:0000313" key="12">
    <source>
        <dbReference type="Proteomes" id="UP000694941"/>
    </source>
</evidence>
<dbReference type="Proteomes" id="UP000694941">
    <property type="component" value="Unplaced"/>
</dbReference>
<evidence type="ECO:0000256" key="1">
    <source>
        <dbReference type="ARBA" id="ARBA00004123"/>
    </source>
</evidence>